<comment type="caution">
    <text evidence="1">The sequence shown here is derived from an EMBL/GenBank/DDBJ whole genome shotgun (WGS) entry which is preliminary data.</text>
</comment>
<dbReference type="EMBL" id="CM039171">
    <property type="protein sequence ID" value="KAH9794488.1"/>
    <property type="molecule type" value="Genomic_DNA"/>
</dbReference>
<reference evidence="2" key="1">
    <citation type="journal article" date="2023" name="Hortic. Res.">
        <title>A chromosome-level phased genome enabling allele-level studies in sweet orange: a case study on citrus Huanglongbing tolerance.</title>
        <authorList>
            <person name="Wu B."/>
            <person name="Yu Q."/>
            <person name="Deng Z."/>
            <person name="Duan Y."/>
            <person name="Luo F."/>
            <person name="Gmitter F. Jr."/>
        </authorList>
    </citation>
    <scope>NUCLEOTIDE SEQUENCE [LARGE SCALE GENOMIC DNA]</scope>
    <source>
        <strain evidence="2">cv. Valencia</strain>
    </source>
</reference>
<accession>A0ACB8N9V7</accession>
<sequence length="470" mass="53239">MVPCWEKGERVPFIILRLVSDMISTEKERIVINHTVCNMLRTVMEIMPDDLLPVVCLAANTIEPSHEGLELVRLVRNHIQRSRSTQTYAKREYPRKPQAEHLELRDQGLVAKASRSSQCTIPKPHPLSVAKTFDTFRLIAVESGKDSHKKKKNWIQAPVVAAPDCEAQYLICLLQSRLRIGSAGQTLLTGLGQAAVCNNDPHPRPNIQSPSDLDKAAKIVKQVYFVLPVYGKTNLPNTCGFTPGVPVEPMLAKPIEGFSDILNKFQDAEKFTCEYKYDGERKYSRNAKHNTQILKRPSLRSFALDCEVVACEREKHKVVVCMYAFDTLYRIGQRLFQQQLKKFLDAAVGARCGHFNWVNWKKDYINGIGDLLDLKRTGVYGAFLLACYDSNNEEFQSSCEVECSSGLRSNVIPKCKYQHCYGYAIGIVDPDNAISLRFHRLIRVQKDKESRAGSVAYTKYDLNFSVTSRI</sequence>
<gene>
    <name evidence="1" type="ORF">KPL71_004916</name>
</gene>
<keyword evidence="2" id="KW-1185">Reference proteome</keyword>
<proteinExistence type="predicted"/>
<keyword evidence="1" id="KW-0436">Ligase</keyword>
<organism evidence="1 2">
    <name type="scientific">Citrus sinensis</name>
    <name type="common">Sweet orange</name>
    <name type="synonym">Citrus aurantium var. sinensis</name>
    <dbReference type="NCBI Taxonomy" id="2711"/>
    <lineage>
        <taxon>Eukaryota</taxon>
        <taxon>Viridiplantae</taxon>
        <taxon>Streptophyta</taxon>
        <taxon>Embryophyta</taxon>
        <taxon>Tracheophyta</taxon>
        <taxon>Spermatophyta</taxon>
        <taxon>Magnoliopsida</taxon>
        <taxon>eudicotyledons</taxon>
        <taxon>Gunneridae</taxon>
        <taxon>Pentapetalae</taxon>
        <taxon>rosids</taxon>
        <taxon>malvids</taxon>
        <taxon>Sapindales</taxon>
        <taxon>Rutaceae</taxon>
        <taxon>Aurantioideae</taxon>
        <taxon>Citrus</taxon>
    </lineage>
</organism>
<evidence type="ECO:0000313" key="2">
    <source>
        <dbReference type="Proteomes" id="UP000829398"/>
    </source>
</evidence>
<evidence type="ECO:0000313" key="1">
    <source>
        <dbReference type="EMBL" id="KAH9794488.1"/>
    </source>
</evidence>
<protein>
    <submittedName>
        <fullName evidence="1">DNA ligase 1</fullName>
    </submittedName>
</protein>
<dbReference type="Proteomes" id="UP000829398">
    <property type="component" value="Chromosome 2"/>
</dbReference>
<name>A0ACB8N9V7_CITSI</name>